<evidence type="ECO:0000313" key="1">
    <source>
        <dbReference type="EMBL" id="EEX20946.1"/>
    </source>
</evidence>
<name>C9LAE8_BLAHA</name>
<reference evidence="1" key="1">
    <citation type="submission" date="2009-09" db="EMBL/GenBank/DDBJ databases">
        <authorList>
            <person name="Weinstock G."/>
            <person name="Sodergren E."/>
            <person name="Clifton S."/>
            <person name="Fulton L."/>
            <person name="Fulton B."/>
            <person name="Courtney L."/>
            <person name="Fronick C."/>
            <person name="Harrison M."/>
            <person name="Strong C."/>
            <person name="Farmer C."/>
            <person name="Delahaunty K."/>
            <person name="Markovic C."/>
            <person name="Hall O."/>
            <person name="Minx P."/>
            <person name="Tomlinson C."/>
            <person name="Mitreva M."/>
            <person name="Nelson J."/>
            <person name="Hou S."/>
            <person name="Wollam A."/>
            <person name="Pepin K.H."/>
            <person name="Johnson M."/>
            <person name="Bhonagiri V."/>
            <person name="Nash W.E."/>
            <person name="Warren W."/>
            <person name="Chinwalla A."/>
            <person name="Mardis E.R."/>
            <person name="Wilson R.K."/>
        </authorList>
    </citation>
    <scope>NUCLEOTIDE SEQUENCE [LARGE SCALE GENOMIC DNA]</scope>
    <source>
        <strain evidence="1">DSM 20583</strain>
    </source>
</reference>
<dbReference type="AlphaFoldDB" id="C9LAE8"/>
<gene>
    <name evidence="1" type="ORF">BLAHAN_06398</name>
</gene>
<dbReference type="Proteomes" id="UP000003755">
    <property type="component" value="Unassembled WGS sequence"/>
</dbReference>
<dbReference type="RefSeq" id="WP_003022857.1">
    <property type="nucleotide sequence ID" value="NZ_CP022413.2"/>
</dbReference>
<dbReference type="EMBL" id="ABYU02000030">
    <property type="protein sequence ID" value="EEX20946.1"/>
    <property type="molecule type" value="Genomic_DNA"/>
</dbReference>
<dbReference type="KEGG" id="bhan:CGC63_12920"/>
<keyword evidence="2" id="KW-1185">Reference proteome</keyword>
<dbReference type="STRING" id="537007.BLAHAN_06398"/>
<comment type="caution">
    <text evidence="1">The sequence shown here is derived from an EMBL/GenBank/DDBJ whole genome shotgun (WGS) entry which is preliminary data.</text>
</comment>
<protein>
    <submittedName>
        <fullName evidence="1">Uncharacterized protein</fullName>
    </submittedName>
</protein>
<dbReference type="HOGENOM" id="CLU_2285995_0_0_9"/>
<proteinExistence type="predicted"/>
<evidence type="ECO:0000313" key="2">
    <source>
        <dbReference type="Proteomes" id="UP000003755"/>
    </source>
</evidence>
<accession>C9LAE8</accession>
<sequence>MRLFAVLHKKPFAFDIGSDIPRQTQLFSSFSASPNDVLSAKLVLMHSDTASKTSLYIQKLRKYSALFAIGILRLHLEMDISYLCKTEKEINNIVVGDKIIK</sequence>
<organism evidence="1 2">
    <name type="scientific">Blautia hansenii DSM 20583</name>
    <dbReference type="NCBI Taxonomy" id="537007"/>
    <lineage>
        <taxon>Bacteria</taxon>
        <taxon>Bacillati</taxon>
        <taxon>Bacillota</taxon>
        <taxon>Clostridia</taxon>
        <taxon>Lachnospirales</taxon>
        <taxon>Lachnospiraceae</taxon>
        <taxon>Blautia</taxon>
    </lineage>
</organism>